<dbReference type="Pfam" id="PF04449">
    <property type="entry name" value="Fimbrial_CS1"/>
    <property type="match status" value="1"/>
</dbReference>
<name>A0A2A7TXZ2_EDWTA</name>
<dbReference type="InterPro" id="IPR007540">
    <property type="entry name" value="Fimbrial_CS1-type"/>
</dbReference>
<proteinExistence type="predicted"/>
<dbReference type="EMBL" id="PDDV01000013">
    <property type="protein sequence ID" value="PEH70908.1"/>
    <property type="molecule type" value="Genomic_DNA"/>
</dbReference>
<evidence type="ECO:0000313" key="2">
    <source>
        <dbReference type="EMBL" id="PEH70908.1"/>
    </source>
</evidence>
<feature type="signal peptide" evidence="1">
    <location>
        <begin position="1"/>
        <end position="24"/>
    </location>
</feature>
<evidence type="ECO:0000256" key="1">
    <source>
        <dbReference type="SAM" id="SignalP"/>
    </source>
</evidence>
<protein>
    <recommendedName>
        <fullName evidence="4">Fimbrial protein</fullName>
    </recommendedName>
</protein>
<dbReference type="Proteomes" id="UP000219788">
    <property type="component" value="Unassembled WGS sequence"/>
</dbReference>
<keyword evidence="1" id="KW-0732">Signal</keyword>
<dbReference type="AlphaFoldDB" id="A0A2A7TXZ2"/>
<evidence type="ECO:0008006" key="4">
    <source>
        <dbReference type="Google" id="ProtNLM"/>
    </source>
</evidence>
<gene>
    <name evidence="2" type="ORF">CRM76_02510</name>
</gene>
<dbReference type="OrthoDB" id="7026515at2"/>
<sequence length="164" mass="16817">MEVIMKLKYAVLSSLVAFPFFAAAAGSGTATINVTADVNSAVAMVSESNGSLTDIPLSFVPGQGLQAGTEMVRLASNDTQHGVDVSLANAMQLTNAADASTVPMTITLAGKTLSTTKTSYAKTLFTNGETSPMQLAVKPTGDTKTLTAGHYSGIINLVLAQSTI</sequence>
<dbReference type="Gene3D" id="2.60.40.2040">
    <property type="entry name" value="CFA/I fimbrial subunit E, pilin domain"/>
    <property type="match status" value="1"/>
</dbReference>
<organism evidence="2 3">
    <name type="scientific">Edwardsiella tarda</name>
    <dbReference type="NCBI Taxonomy" id="636"/>
    <lineage>
        <taxon>Bacteria</taxon>
        <taxon>Pseudomonadati</taxon>
        <taxon>Pseudomonadota</taxon>
        <taxon>Gammaproteobacteria</taxon>
        <taxon>Enterobacterales</taxon>
        <taxon>Hafniaceae</taxon>
        <taxon>Edwardsiella</taxon>
    </lineage>
</organism>
<evidence type="ECO:0000313" key="3">
    <source>
        <dbReference type="Proteomes" id="UP000219788"/>
    </source>
</evidence>
<reference evidence="3" key="1">
    <citation type="submission" date="2017-09" db="EMBL/GenBank/DDBJ databases">
        <title>FDA dAtabase for Regulatory Grade micrObial Sequences (FDA-ARGOS): Supporting development and validation of Infectious Disease Dx tests.</title>
        <authorList>
            <person name="Goldberg B."/>
            <person name="Campos J."/>
            <person name="Tallon L."/>
            <person name="Sadzewicz L."/>
            <person name="Ott S."/>
            <person name="Zhao X."/>
            <person name="Nagaraj S."/>
            <person name="Vavikolanu K."/>
            <person name="Aluvathingal J."/>
            <person name="Nadendla S."/>
            <person name="Geyer C."/>
            <person name="Sichtig H."/>
        </authorList>
    </citation>
    <scope>NUCLEOTIDE SEQUENCE [LARGE SCALE GENOMIC DNA]</scope>
    <source>
        <strain evidence="3">FDAARGOS_370</strain>
    </source>
</reference>
<feature type="chain" id="PRO_5012202312" description="Fimbrial protein" evidence="1">
    <location>
        <begin position="25"/>
        <end position="164"/>
    </location>
</feature>
<comment type="caution">
    <text evidence="2">The sequence shown here is derived from an EMBL/GenBank/DDBJ whole genome shotgun (WGS) entry which is preliminary data.</text>
</comment>
<dbReference type="GO" id="GO:0009289">
    <property type="term" value="C:pilus"/>
    <property type="evidence" value="ECO:0007669"/>
    <property type="project" value="InterPro"/>
</dbReference>
<accession>A0A2A7TXZ2</accession>